<name>A0ABD5MR35_9EURY</name>
<evidence type="ECO:0000313" key="3">
    <source>
        <dbReference type="Proteomes" id="UP001589595"/>
    </source>
</evidence>
<keyword evidence="1" id="KW-0812">Transmembrane</keyword>
<keyword evidence="3" id="KW-1185">Reference proteome</keyword>
<dbReference type="EMBL" id="JBHMAJ010000007">
    <property type="protein sequence ID" value="MFB9824486.1"/>
    <property type="molecule type" value="Genomic_DNA"/>
</dbReference>
<gene>
    <name evidence="2" type="ORF">ACFFOL_09950</name>
</gene>
<accession>A0ABD5MR35</accession>
<sequence length="139" mass="14411">MQIETSALPGAPAAAGDLVVVAAVYLAGYVALLATSTSVVSYFLERWTGTDLSAGVDADQRDTGRVIGKCENVLVLTLVFVGAYTALGLVFAAKSLVRREDMTSGDTTWYLAGTLVNFTYSIVVGVVTSVAAATLPTIV</sequence>
<dbReference type="GeneID" id="67210883"/>
<reference evidence="2" key="1">
    <citation type="submission" date="2024-09" db="EMBL/GenBank/DDBJ databases">
        <authorList>
            <person name="Sun Q."/>
        </authorList>
    </citation>
    <scope>NUCLEOTIDE SEQUENCE [LARGE SCALE GENOMIC DNA]</scope>
    <source>
        <strain evidence="2">JCM 31273</strain>
    </source>
</reference>
<dbReference type="AlphaFoldDB" id="A0ABD5MR35"/>
<protein>
    <recommendedName>
        <fullName evidence="4">DUF350 domain-containing protein</fullName>
    </recommendedName>
</protein>
<evidence type="ECO:0000256" key="1">
    <source>
        <dbReference type="SAM" id="Phobius"/>
    </source>
</evidence>
<keyword evidence="1" id="KW-1133">Transmembrane helix</keyword>
<feature type="transmembrane region" description="Helical" evidence="1">
    <location>
        <begin position="20"/>
        <end position="44"/>
    </location>
</feature>
<feature type="transmembrane region" description="Helical" evidence="1">
    <location>
        <begin position="109"/>
        <end position="135"/>
    </location>
</feature>
<evidence type="ECO:0000313" key="2">
    <source>
        <dbReference type="EMBL" id="MFB9824486.1"/>
    </source>
</evidence>
<feature type="transmembrane region" description="Helical" evidence="1">
    <location>
        <begin position="73"/>
        <end position="97"/>
    </location>
</feature>
<evidence type="ECO:0008006" key="4">
    <source>
        <dbReference type="Google" id="ProtNLM"/>
    </source>
</evidence>
<comment type="caution">
    <text evidence="2">The sequence shown here is derived from an EMBL/GenBank/DDBJ whole genome shotgun (WGS) entry which is preliminary data.</text>
</comment>
<dbReference type="Proteomes" id="UP001589595">
    <property type="component" value="Unassembled WGS sequence"/>
</dbReference>
<dbReference type="RefSeq" id="WP_222920863.1">
    <property type="nucleotide sequence ID" value="NZ_CP082286.1"/>
</dbReference>
<proteinExistence type="predicted"/>
<organism evidence="2 3">
    <name type="scientific">Halobaculum roseum</name>
    <dbReference type="NCBI Taxonomy" id="2175149"/>
    <lineage>
        <taxon>Archaea</taxon>
        <taxon>Methanobacteriati</taxon>
        <taxon>Methanobacteriota</taxon>
        <taxon>Stenosarchaea group</taxon>
        <taxon>Halobacteria</taxon>
        <taxon>Halobacteriales</taxon>
        <taxon>Haloferacaceae</taxon>
        <taxon>Halobaculum</taxon>
    </lineage>
</organism>
<keyword evidence="1" id="KW-0472">Membrane</keyword>